<feature type="region of interest" description="Disordered" evidence="2">
    <location>
        <begin position="313"/>
        <end position="393"/>
    </location>
</feature>
<keyword evidence="4" id="KW-0808">Transferase</keyword>
<dbReference type="OrthoDB" id="1577640at2759"/>
<feature type="domain" description="Protein kinase" evidence="3">
    <location>
        <begin position="508"/>
        <end position="750"/>
    </location>
</feature>
<dbReference type="Gene3D" id="1.25.40.20">
    <property type="entry name" value="Ankyrin repeat-containing domain"/>
    <property type="match status" value="3"/>
</dbReference>
<dbReference type="InterPro" id="IPR011009">
    <property type="entry name" value="Kinase-like_dom_sf"/>
</dbReference>
<dbReference type="PANTHER" id="PTHR24120">
    <property type="entry name" value="GH07239P"/>
    <property type="match status" value="1"/>
</dbReference>
<feature type="repeat" description="ANK" evidence="1">
    <location>
        <begin position="93"/>
        <end position="125"/>
    </location>
</feature>
<dbReference type="GO" id="GO:0004672">
    <property type="term" value="F:protein kinase activity"/>
    <property type="evidence" value="ECO:0007669"/>
    <property type="project" value="InterPro"/>
</dbReference>
<evidence type="ECO:0000256" key="1">
    <source>
        <dbReference type="PROSITE-ProRule" id="PRU00023"/>
    </source>
</evidence>
<dbReference type="GO" id="GO:0005524">
    <property type="term" value="F:ATP binding"/>
    <property type="evidence" value="ECO:0007669"/>
    <property type="project" value="InterPro"/>
</dbReference>
<gene>
    <name evidence="4" type="ORF">GMRT_16309</name>
</gene>
<dbReference type="PROSITE" id="PS50088">
    <property type="entry name" value="ANK_REPEAT"/>
    <property type="match status" value="1"/>
</dbReference>
<keyword evidence="5" id="KW-1185">Reference proteome</keyword>
<dbReference type="VEuPathDB" id="GiardiaDB:GMRT_16309"/>
<dbReference type="Pfam" id="PF00069">
    <property type="entry name" value="Pkinase"/>
    <property type="match status" value="1"/>
</dbReference>
<dbReference type="PANTHER" id="PTHR24120:SF4">
    <property type="entry name" value="GH07239P"/>
    <property type="match status" value="1"/>
</dbReference>
<feature type="compositionally biased region" description="Polar residues" evidence="2">
    <location>
        <begin position="318"/>
        <end position="336"/>
    </location>
</feature>
<evidence type="ECO:0000313" key="5">
    <source>
        <dbReference type="Proteomes" id="UP000315496"/>
    </source>
</evidence>
<protein>
    <submittedName>
        <fullName evidence="4">Kinase, NEK</fullName>
    </submittedName>
</protein>
<name>A0A4Z1SXW3_GIAMU</name>
<dbReference type="EMBL" id="VDLU01000001">
    <property type="protein sequence ID" value="TNJ29655.1"/>
    <property type="molecule type" value="Genomic_DNA"/>
</dbReference>
<dbReference type="InterPro" id="IPR036770">
    <property type="entry name" value="Ankyrin_rpt-contain_sf"/>
</dbReference>
<proteinExistence type="predicted"/>
<dbReference type="PROSITE" id="PS50011">
    <property type="entry name" value="PROTEIN_KINASE_DOM"/>
    <property type="match status" value="1"/>
</dbReference>
<feature type="compositionally biased region" description="Low complexity" evidence="2">
    <location>
        <begin position="372"/>
        <end position="386"/>
    </location>
</feature>
<keyword evidence="4" id="KW-0418">Kinase</keyword>
<dbReference type="SMART" id="SM00248">
    <property type="entry name" value="ANK"/>
    <property type="match status" value="8"/>
</dbReference>
<reference evidence="4 5" key="1">
    <citation type="submission" date="2019-05" db="EMBL/GenBank/DDBJ databases">
        <title>The compact genome of Giardia muris reveals important steps in the evolution of intestinal protozoan parasites.</title>
        <authorList>
            <person name="Xu F."/>
            <person name="Jimenez-Gonzalez A."/>
            <person name="Einarsson E."/>
            <person name="Astvaldsson A."/>
            <person name="Peirasmaki D."/>
            <person name="Eckmann L."/>
            <person name="Andersson J.O."/>
            <person name="Svard S.G."/>
            <person name="Jerlstrom-Hultqvist J."/>
        </authorList>
    </citation>
    <scope>NUCLEOTIDE SEQUENCE [LARGE SCALE GENOMIC DNA]</scope>
    <source>
        <strain evidence="4 5">Roberts-Thomson</strain>
    </source>
</reference>
<dbReference type="Proteomes" id="UP000315496">
    <property type="component" value="Chromosome 1"/>
</dbReference>
<evidence type="ECO:0000256" key="2">
    <source>
        <dbReference type="SAM" id="MobiDB-lite"/>
    </source>
</evidence>
<evidence type="ECO:0000259" key="3">
    <source>
        <dbReference type="PROSITE" id="PS50011"/>
    </source>
</evidence>
<dbReference type="Gene3D" id="1.10.510.10">
    <property type="entry name" value="Transferase(Phosphotransferase) domain 1"/>
    <property type="match status" value="1"/>
</dbReference>
<evidence type="ECO:0000313" key="4">
    <source>
        <dbReference type="EMBL" id="TNJ29655.1"/>
    </source>
</evidence>
<dbReference type="InterPro" id="IPR000719">
    <property type="entry name" value="Prot_kinase_dom"/>
</dbReference>
<dbReference type="AlphaFoldDB" id="A0A4Z1SXW3"/>
<dbReference type="Pfam" id="PF13637">
    <property type="entry name" value="Ank_4"/>
    <property type="match status" value="1"/>
</dbReference>
<dbReference type="SUPFAM" id="SSF56112">
    <property type="entry name" value="Protein kinase-like (PK-like)"/>
    <property type="match status" value="1"/>
</dbReference>
<dbReference type="SUPFAM" id="SSF48403">
    <property type="entry name" value="Ankyrin repeat"/>
    <property type="match status" value="2"/>
</dbReference>
<accession>A0A4Z1SXW3</accession>
<sequence length="750" mass="84079">MSGSEFHIAAQTGDLAYIEAHMECIRMQTETLKTSLMFAAEKGHINCVRYLLSYEKNMADEQGHTALMYAARTGNVECVGALLPYEARSVNNFGHTALILAVINGHFDCVKLLIDKEAGMQDNNGWSALMYAASFNRYEYIPFLIQEAGLQSRKQYQRWVGGITSLMLVASKGSCPLNLVQALLQYEGGLTDSTKKLALQYAQTGKALASYKDCVNIHYDKVITELRTESDHDFRRRPRPIPGYTYLMHCAVMDNDLEASNFLFQAKQKDSEGKWALLLAIEAGSKKVVSLLMNFEADVVDAEGRTAFMVPIPRKSIEQSPNTSVTVQKSDSTSVTPQPPTKPAPASTSISMMPRSKTRTRSASHRAPYQKRTPPQCQTTTSTSTRENPIMNATPRGKTELMKAAEEGDTYAVRRLMITQSFVRDEEGHSALAYALFRRQTECAELLFHEHQLKDNEGVKYMTHLNRMVESSYGPKKEMLSSLRSQLKFLTHVPELPDILSKKYTISVQIQTSLGGSPVYLAYDGVLKLFAIKIISASSLGEESQNSLDKLKSYVHENVLTYRELTMSSYLHALFLVTDLCCYTLEEEYERRMRQEESFSDDEICSFLNQMARGLEYIRNKGSLHQHLSPRNVYLNSEGTYLIANYGLGQLLGSSYLQRQGIDGMYQAPEVYSGFPGNSKADVWSLGVMAYHLSTGSLPFSSIADILAGSFKPIMNRNQKLSTIIAWCLEKQPDKRPTLLKLVCELDATN</sequence>
<comment type="caution">
    <text evidence="4">The sequence shown here is derived from an EMBL/GenBank/DDBJ whole genome shotgun (WGS) entry which is preliminary data.</text>
</comment>
<dbReference type="Pfam" id="PF12796">
    <property type="entry name" value="Ank_2"/>
    <property type="match status" value="2"/>
</dbReference>
<organism evidence="4 5">
    <name type="scientific">Giardia muris</name>
    <dbReference type="NCBI Taxonomy" id="5742"/>
    <lineage>
        <taxon>Eukaryota</taxon>
        <taxon>Metamonada</taxon>
        <taxon>Diplomonadida</taxon>
        <taxon>Hexamitidae</taxon>
        <taxon>Giardiinae</taxon>
        <taxon>Giardia</taxon>
    </lineage>
</organism>
<dbReference type="InterPro" id="IPR002110">
    <property type="entry name" value="Ankyrin_rpt"/>
</dbReference>
<keyword evidence="1" id="KW-0040">ANK repeat</keyword>